<dbReference type="Proteomes" id="UP000231932">
    <property type="component" value="Chromosome"/>
</dbReference>
<dbReference type="InterPro" id="IPR005537">
    <property type="entry name" value="RAMP_III_fam"/>
</dbReference>
<dbReference type="RefSeq" id="WP_100668562.1">
    <property type="nucleotide sequence ID" value="NZ_CP024955.1"/>
</dbReference>
<dbReference type="EMBL" id="CP024955">
    <property type="protein sequence ID" value="ATY85804.1"/>
    <property type="molecule type" value="Genomic_DNA"/>
</dbReference>
<keyword evidence="4" id="KW-1185">Reference proteome</keyword>
<gene>
    <name evidence="3" type="ORF">CVV65_13440</name>
</gene>
<dbReference type="PANTHER" id="PTHR35579:SF6">
    <property type="entry name" value="DUF324 DOMAIN-CONTAINING PROTEIN"/>
    <property type="match status" value="1"/>
</dbReference>
<evidence type="ECO:0000256" key="1">
    <source>
        <dbReference type="ARBA" id="ARBA00023118"/>
    </source>
</evidence>
<dbReference type="InterPro" id="IPR052216">
    <property type="entry name" value="CRISPR_Csm3_endoribonuclease"/>
</dbReference>
<evidence type="ECO:0000313" key="4">
    <source>
        <dbReference type="Proteomes" id="UP000231932"/>
    </source>
</evidence>
<protein>
    <recommendedName>
        <fullName evidence="2">CRISPR type III-associated protein domain-containing protein</fullName>
    </recommendedName>
</protein>
<dbReference type="CDD" id="cd09726">
    <property type="entry name" value="RAMP_I_III"/>
    <property type="match status" value="1"/>
</dbReference>
<sequence>MIGNGGPKSLVQWHWILRPETPWSVRGPGQEGASVSGPALDWRGRPYVPGSTMRGKIRDSFSRLAHAFQNTSGEPDTILSGHRKDWRDMERYCFGAPGIQPGRLYVDDSYMPDDVDASNLQFASHHRTAIHRRLGVVKDGFLVSEALVGTEWSFVGGMSLYSTREDVVALLTLAILGIEHLGSGRSIGRGRLSWNLSNDDGPGTSRLTVTMDGDPWTPATSLSDLREWTFQTWFQR</sequence>
<evidence type="ECO:0000313" key="3">
    <source>
        <dbReference type="EMBL" id="ATY85804.1"/>
    </source>
</evidence>
<keyword evidence="1" id="KW-0051">Antiviral defense</keyword>
<dbReference type="KEGG" id="kyr:CVV65_13440"/>
<accession>A0A2K8N904</accession>
<dbReference type="OrthoDB" id="1063910at2"/>
<dbReference type="Pfam" id="PF03787">
    <property type="entry name" value="RAMPs"/>
    <property type="match status" value="1"/>
</dbReference>
<dbReference type="GO" id="GO:0051607">
    <property type="term" value="P:defense response to virus"/>
    <property type="evidence" value="ECO:0007669"/>
    <property type="project" value="UniProtKB-KW"/>
</dbReference>
<feature type="domain" description="CRISPR type III-associated protein" evidence="2">
    <location>
        <begin position="19"/>
        <end position="193"/>
    </location>
</feature>
<dbReference type="PANTHER" id="PTHR35579">
    <property type="entry name" value="CRISPR SYSTEM CMS ENDORIBONUCLEASE CSM3"/>
    <property type="match status" value="1"/>
</dbReference>
<dbReference type="AlphaFoldDB" id="A0A2K8N904"/>
<reference evidence="4" key="1">
    <citation type="submission" date="2017-11" db="EMBL/GenBank/DDBJ databases">
        <title>Complete Genome Sequence of Kyrpidia sp. Strain EA-1, a thermophilic, hydrogen-oxidizing Bacterium, isolated from the Azores.</title>
        <authorList>
            <person name="Reiner J.E."/>
            <person name="Lapp C.J."/>
            <person name="Bunk B."/>
            <person name="Gescher J."/>
        </authorList>
    </citation>
    <scope>NUCLEOTIDE SEQUENCE [LARGE SCALE GENOMIC DNA]</scope>
    <source>
        <strain evidence="4">EA-1</strain>
    </source>
</reference>
<organism evidence="3 4">
    <name type="scientific">Kyrpidia spormannii</name>
    <dbReference type="NCBI Taxonomy" id="2055160"/>
    <lineage>
        <taxon>Bacteria</taxon>
        <taxon>Bacillati</taxon>
        <taxon>Bacillota</taxon>
        <taxon>Bacilli</taxon>
        <taxon>Bacillales</taxon>
        <taxon>Alicyclobacillaceae</taxon>
        <taxon>Kyrpidia</taxon>
    </lineage>
</organism>
<name>A0A2K8N904_9BACL</name>
<evidence type="ECO:0000259" key="2">
    <source>
        <dbReference type="Pfam" id="PF03787"/>
    </source>
</evidence>
<proteinExistence type="predicted"/>